<dbReference type="HOGENOM" id="CLU_1866448_0_0_1"/>
<proteinExistence type="predicted"/>
<sequence>MRASHPPRICYRAIFIGAACRRAPRSLFPETETRLTHAPAMAGHIGPKFVNETVTNATKDLAGIGQVPEIVLLQRLAPYNPSIPFNTIINDVANHPYTKVALSICTRASKMILDQADRDVAVSRLLSKIFKVYKRRN</sequence>
<keyword evidence="2" id="KW-1185">Reference proteome</keyword>
<accession>A0A0D0A2F7</accession>
<protein>
    <submittedName>
        <fullName evidence="1">Uncharacterized protein</fullName>
    </submittedName>
</protein>
<dbReference type="AlphaFoldDB" id="A0A0D0A2F7"/>
<dbReference type="Proteomes" id="UP000054485">
    <property type="component" value="Unassembled WGS sequence"/>
</dbReference>
<gene>
    <name evidence="1" type="ORF">CY34DRAFT_16757</name>
</gene>
<evidence type="ECO:0000313" key="1">
    <source>
        <dbReference type="EMBL" id="KIK35896.1"/>
    </source>
</evidence>
<reference evidence="1 2" key="1">
    <citation type="submission" date="2014-04" db="EMBL/GenBank/DDBJ databases">
        <authorList>
            <consortium name="DOE Joint Genome Institute"/>
            <person name="Kuo A."/>
            <person name="Ruytinx J."/>
            <person name="Rineau F."/>
            <person name="Colpaert J."/>
            <person name="Kohler A."/>
            <person name="Nagy L.G."/>
            <person name="Floudas D."/>
            <person name="Copeland A."/>
            <person name="Barry K.W."/>
            <person name="Cichocki N."/>
            <person name="Veneault-Fourrey C."/>
            <person name="LaButti K."/>
            <person name="Lindquist E.A."/>
            <person name="Lipzen A."/>
            <person name="Lundell T."/>
            <person name="Morin E."/>
            <person name="Murat C."/>
            <person name="Sun H."/>
            <person name="Tunlid A."/>
            <person name="Henrissat B."/>
            <person name="Grigoriev I.V."/>
            <person name="Hibbett D.S."/>
            <person name="Martin F."/>
            <person name="Nordberg H.P."/>
            <person name="Cantor M.N."/>
            <person name="Hua S.X."/>
        </authorList>
    </citation>
    <scope>NUCLEOTIDE SEQUENCE [LARGE SCALE GENOMIC DNA]</scope>
    <source>
        <strain evidence="1 2">UH-Slu-Lm8-n1</strain>
    </source>
</reference>
<evidence type="ECO:0000313" key="2">
    <source>
        <dbReference type="Proteomes" id="UP000054485"/>
    </source>
</evidence>
<dbReference type="EMBL" id="KN835580">
    <property type="protein sequence ID" value="KIK35896.1"/>
    <property type="molecule type" value="Genomic_DNA"/>
</dbReference>
<organism evidence="1 2">
    <name type="scientific">Suillus luteus UH-Slu-Lm8-n1</name>
    <dbReference type="NCBI Taxonomy" id="930992"/>
    <lineage>
        <taxon>Eukaryota</taxon>
        <taxon>Fungi</taxon>
        <taxon>Dikarya</taxon>
        <taxon>Basidiomycota</taxon>
        <taxon>Agaricomycotina</taxon>
        <taxon>Agaricomycetes</taxon>
        <taxon>Agaricomycetidae</taxon>
        <taxon>Boletales</taxon>
        <taxon>Suillineae</taxon>
        <taxon>Suillaceae</taxon>
        <taxon>Suillus</taxon>
    </lineage>
</organism>
<dbReference type="OrthoDB" id="2693510at2759"/>
<name>A0A0D0A2F7_9AGAM</name>
<reference evidence="2" key="2">
    <citation type="submission" date="2015-01" db="EMBL/GenBank/DDBJ databases">
        <title>Evolutionary Origins and Diversification of the Mycorrhizal Mutualists.</title>
        <authorList>
            <consortium name="DOE Joint Genome Institute"/>
            <consortium name="Mycorrhizal Genomics Consortium"/>
            <person name="Kohler A."/>
            <person name="Kuo A."/>
            <person name="Nagy L.G."/>
            <person name="Floudas D."/>
            <person name="Copeland A."/>
            <person name="Barry K.W."/>
            <person name="Cichocki N."/>
            <person name="Veneault-Fourrey C."/>
            <person name="LaButti K."/>
            <person name="Lindquist E.A."/>
            <person name="Lipzen A."/>
            <person name="Lundell T."/>
            <person name="Morin E."/>
            <person name="Murat C."/>
            <person name="Riley R."/>
            <person name="Ohm R."/>
            <person name="Sun H."/>
            <person name="Tunlid A."/>
            <person name="Henrissat B."/>
            <person name="Grigoriev I.V."/>
            <person name="Hibbett D.S."/>
            <person name="Martin F."/>
        </authorList>
    </citation>
    <scope>NUCLEOTIDE SEQUENCE [LARGE SCALE GENOMIC DNA]</scope>
    <source>
        <strain evidence="2">UH-Slu-Lm8-n1</strain>
    </source>
</reference>
<dbReference type="InParanoid" id="A0A0D0A2F7"/>